<dbReference type="InterPro" id="IPR029058">
    <property type="entry name" value="AB_hydrolase_fold"/>
</dbReference>
<dbReference type="STRING" id="913774.A0A0C3GW00"/>
<reference evidence="7" key="2">
    <citation type="submission" date="2015-01" db="EMBL/GenBank/DDBJ databases">
        <title>Evolutionary Origins and Diversification of the Mycorrhizal Mutualists.</title>
        <authorList>
            <consortium name="DOE Joint Genome Institute"/>
            <consortium name="Mycorrhizal Genomics Consortium"/>
            <person name="Kohler A."/>
            <person name="Kuo A."/>
            <person name="Nagy L.G."/>
            <person name="Floudas D."/>
            <person name="Copeland A."/>
            <person name="Barry K.W."/>
            <person name="Cichocki N."/>
            <person name="Veneault-Fourrey C."/>
            <person name="LaButti K."/>
            <person name="Lindquist E.A."/>
            <person name="Lipzen A."/>
            <person name="Lundell T."/>
            <person name="Morin E."/>
            <person name="Murat C."/>
            <person name="Riley R."/>
            <person name="Ohm R."/>
            <person name="Sun H."/>
            <person name="Tunlid A."/>
            <person name="Henrissat B."/>
            <person name="Grigoriev I.V."/>
            <person name="Hibbett D.S."/>
            <person name="Martin F."/>
        </authorList>
    </citation>
    <scope>NUCLEOTIDE SEQUENCE [LARGE SCALE GENOMIC DNA]</scope>
    <source>
        <strain evidence="7">Zn</strain>
    </source>
</reference>
<dbReference type="GO" id="GO:0052689">
    <property type="term" value="F:carboxylic ester hydrolase activity"/>
    <property type="evidence" value="ECO:0007669"/>
    <property type="project" value="TreeGrafter"/>
</dbReference>
<feature type="domain" description="Carboxylesterase type B" evidence="5">
    <location>
        <begin position="32"/>
        <end position="362"/>
    </location>
</feature>
<proteinExistence type="inferred from homology"/>
<evidence type="ECO:0000259" key="5">
    <source>
        <dbReference type="Pfam" id="PF00135"/>
    </source>
</evidence>
<dbReference type="EMBL" id="KN832887">
    <property type="protein sequence ID" value="KIM95459.1"/>
    <property type="molecule type" value="Genomic_DNA"/>
</dbReference>
<accession>A0A0C3GW00</accession>
<dbReference type="InterPro" id="IPR019826">
    <property type="entry name" value="Carboxylesterase_B_AS"/>
</dbReference>
<gene>
    <name evidence="6" type="ORF">OIDMADRAFT_34210</name>
</gene>
<dbReference type="PANTHER" id="PTHR43918:SF4">
    <property type="entry name" value="CARBOXYLIC ESTER HYDROLASE"/>
    <property type="match status" value="1"/>
</dbReference>
<dbReference type="AlphaFoldDB" id="A0A0C3GW00"/>
<dbReference type="PANTHER" id="PTHR43918">
    <property type="entry name" value="ACETYLCHOLINESTERASE"/>
    <property type="match status" value="1"/>
</dbReference>
<dbReference type="Pfam" id="PF00135">
    <property type="entry name" value="COesterase"/>
    <property type="match status" value="1"/>
</dbReference>
<organism evidence="6 7">
    <name type="scientific">Oidiodendron maius (strain Zn)</name>
    <dbReference type="NCBI Taxonomy" id="913774"/>
    <lineage>
        <taxon>Eukaryota</taxon>
        <taxon>Fungi</taxon>
        <taxon>Dikarya</taxon>
        <taxon>Ascomycota</taxon>
        <taxon>Pezizomycotina</taxon>
        <taxon>Leotiomycetes</taxon>
        <taxon>Leotiomycetes incertae sedis</taxon>
        <taxon>Myxotrichaceae</taxon>
        <taxon>Oidiodendron</taxon>
    </lineage>
</organism>
<dbReference type="ESTHER" id="9pezi-a0a0c3gw00">
    <property type="family name" value="Fungal_carboxylesterase_lipase"/>
</dbReference>
<evidence type="ECO:0000313" key="7">
    <source>
        <dbReference type="Proteomes" id="UP000054321"/>
    </source>
</evidence>
<keyword evidence="2 3" id="KW-0378">Hydrolase</keyword>
<dbReference type="HOGENOM" id="CLU_006586_15_2_1"/>
<protein>
    <recommendedName>
        <fullName evidence="3">Carboxylic ester hydrolase</fullName>
        <ecNumber evidence="3">3.1.1.-</ecNumber>
    </recommendedName>
</protein>
<dbReference type="Proteomes" id="UP000054321">
    <property type="component" value="Unassembled WGS sequence"/>
</dbReference>
<dbReference type="SUPFAM" id="SSF53474">
    <property type="entry name" value="alpha/beta-Hydrolases"/>
    <property type="match status" value="1"/>
</dbReference>
<sequence>MRSSILLGIAASSTAVAHQSLPTRQSKWTVGQTVQTDSGLVVGHAAPDVTSVSEYLGIPYAQPPVGDLRFAAPVRYASNDTIVASAFGDGCLIAPPSGSHGVTSNPANLTVAGTQVVEEGAESGVRTSEDCLTLNVWTMPQIGEASKAVMLWVYGGAFLNGWSGDPQYNGQSLAGSEDVVVVSFNYRENIFGFPGAGTPNVGLLDQRLAVEWVRDNIAAFGGDPSRITLFGQSAGAASIDFYSYAWPSDPIIEGMILESGTTQVIPPLNSTTSGARWDNVTSAVGCGNSTQSDSSAVLKCMRAANSTSIVSALIATPSFTPTIDNTIVFNSSEYISRSLSGQFVRKPVLIGTNDNEEAIFRAGALLTGAPDQPPSTWEALNLMKFFCPCSMRANVSVYNQVPTWRYRWFGVFPNTNLTSFPDSGAYHGSEIPIIFKTTPAGKGIANNTIEELEVMAFMRGAWASFAKNPTSGLTSYGSGWPLYNPTNATLIRLAFNSTNPTGTNLVLPGMYDIACKTVFDANGNTNSTTSGSIPSATPKTSSGAVVSYAQ</sequence>
<comment type="similarity">
    <text evidence="1 3">Belongs to the type-B carboxylesterase/lipase family.</text>
</comment>
<evidence type="ECO:0000256" key="2">
    <source>
        <dbReference type="ARBA" id="ARBA00022801"/>
    </source>
</evidence>
<name>A0A0C3GW00_OIDMZ</name>
<evidence type="ECO:0000313" key="6">
    <source>
        <dbReference type="EMBL" id="KIM95459.1"/>
    </source>
</evidence>
<feature type="region of interest" description="Disordered" evidence="4">
    <location>
        <begin position="527"/>
        <end position="550"/>
    </location>
</feature>
<dbReference type="Gene3D" id="3.40.50.1820">
    <property type="entry name" value="alpha/beta hydrolase"/>
    <property type="match status" value="1"/>
</dbReference>
<keyword evidence="7" id="KW-1185">Reference proteome</keyword>
<dbReference type="EC" id="3.1.1.-" evidence="3"/>
<dbReference type="OrthoDB" id="408631at2759"/>
<evidence type="ECO:0000256" key="1">
    <source>
        <dbReference type="ARBA" id="ARBA00005964"/>
    </source>
</evidence>
<dbReference type="InParanoid" id="A0A0C3GW00"/>
<evidence type="ECO:0000256" key="3">
    <source>
        <dbReference type="RuleBase" id="RU361235"/>
    </source>
</evidence>
<reference evidence="6 7" key="1">
    <citation type="submission" date="2014-04" db="EMBL/GenBank/DDBJ databases">
        <authorList>
            <consortium name="DOE Joint Genome Institute"/>
            <person name="Kuo A."/>
            <person name="Martino E."/>
            <person name="Perotto S."/>
            <person name="Kohler A."/>
            <person name="Nagy L.G."/>
            <person name="Floudas D."/>
            <person name="Copeland A."/>
            <person name="Barry K.W."/>
            <person name="Cichocki N."/>
            <person name="Veneault-Fourrey C."/>
            <person name="LaButti K."/>
            <person name="Lindquist E.A."/>
            <person name="Lipzen A."/>
            <person name="Lundell T."/>
            <person name="Morin E."/>
            <person name="Murat C."/>
            <person name="Sun H."/>
            <person name="Tunlid A."/>
            <person name="Henrissat B."/>
            <person name="Grigoriev I.V."/>
            <person name="Hibbett D.S."/>
            <person name="Martin F."/>
            <person name="Nordberg H.P."/>
            <person name="Cantor M.N."/>
            <person name="Hua S.X."/>
        </authorList>
    </citation>
    <scope>NUCLEOTIDE SEQUENCE [LARGE SCALE GENOMIC DNA]</scope>
    <source>
        <strain evidence="6 7">Zn</strain>
    </source>
</reference>
<dbReference type="InterPro" id="IPR002018">
    <property type="entry name" value="CarbesteraseB"/>
</dbReference>
<dbReference type="PROSITE" id="PS00122">
    <property type="entry name" value="CARBOXYLESTERASE_B_1"/>
    <property type="match status" value="1"/>
</dbReference>
<dbReference type="InterPro" id="IPR050654">
    <property type="entry name" value="AChE-related_enzymes"/>
</dbReference>
<evidence type="ECO:0000256" key="4">
    <source>
        <dbReference type="SAM" id="MobiDB-lite"/>
    </source>
</evidence>